<comment type="caution">
    <text evidence="7">The sequence shown here is derived from an EMBL/GenBank/DDBJ whole genome shotgun (WGS) entry which is preliminary data.</text>
</comment>
<evidence type="ECO:0000259" key="5">
    <source>
        <dbReference type="Pfam" id="PF00251"/>
    </source>
</evidence>
<dbReference type="InterPro" id="IPR018053">
    <property type="entry name" value="Glyco_hydro_32_AS"/>
</dbReference>
<evidence type="ECO:0000256" key="3">
    <source>
        <dbReference type="ARBA" id="ARBA00023295"/>
    </source>
</evidence>
<dbReference type="EMBL" id="JAPDRL010000075">
    <property type="protein sequence ID" value="KAJ9659448.1"/>
    <property type="molecule type" value="Genomic_DNA"/>
</dbReference>
<dbReference type="Gene3D" id="2.60.120.560">
    <property type="entry name" value="Exo-inulinase, domain 1"/>
    <property type="match status" value="1"/>
</dbReference>
<keyword evidence="8" id="KW-1185">Reference proteome</keyword>
<dbReference type="InterPro" id="IPR013148">
    <property type="entry name" value="Glyco_hydro_32_N"/>
</dbReference>
<dbReference type="Proteomes" id="UP001172684">
    <property type="component" value="Unassembled WGS sequence"/>
</dbReference>
<dbReference type="InterPro" id="IPR001362">
    <property type="entry name" value="Glyco_hydro_32"/>
</dbReference>
<feature type="domain" description="Glycosyl hydrolase family 32 C-terminal" evidence="6">
    <location>
        <begin position="389"/>
        <end position="527"/>
    </location>
</feature>
<comment type="similarity">
    <text evidence="1 4">Belongs to the glycosyl hydrolase 32 family.</text>
</comment>
<feature type="domain" description="Glycosyl hydrolase family 32 N-terminal" evidence="5">
    <location>
        <begin position="16"/>
        <end position="373"/>
    </location>
</feature>
<dbReference type="SUPFAM" id="SSF75005">
    <property type="entry name" value="Arabinanase/levansucrase/invertase"/>
    <property type="match status" value="1"/>
</dbReference>
<proteinExistence type="inferred from homology"/>
<dbReference type="InterPro" id="IPR013320">
    <property type="entry name" value="ConA-like_dom_sf"/>
</dbReference>
<keyword evidence="3 4" id="KW-0326">Glycosidase</keyword>
<dbReference type="SUPFAM" id="SSF49899">
    <property type="entry name" value="Concanavalin A-like lectins/glucanases"/>
    <property type="match status" value="1"/>
</dbReference>
<dbReference type="PANTHER" id="PTHR42800:SF1">
    <property type="entry name" value="EXOINULINASE INUD (AFU_ORTHOLOGUE AFUA_5G00480)"/>
    <property type="match status" value="1"/>
</dbReference>
<dbReference type="CDD" id="cd18622">
    <property type="entry name" value="GH32_Inu-like"/>
    <property type="match status" value="1"/>
</dbReference>
<evidence type="ECO:0000256" key="4">
    <source>
        <dbReference type="RuleBase" id="RU362110"/>
    </source>
</evidence>
<dbReference type="PROSITE" id="PS00609">
    <property type="entry name" value="GLYCOSYL_HYDROL_F32"/>
    <property type="match status" value="1"/>
</dbReference>
<dbReference type="Pfam" id="PF08244">
    <property type="entry name" value="Glyco_hydro_32C"/>
    <property type="match status" value="1"/>
</dbReference>
<evidence type="ECO:0000259" key="6">
    <source>
        <dbReference type="Pfam" id="PF08244"/>
    </source>
</evidence>
<dbReference type="Pfam" id="PF00251">
    <property type="entry name" value="Glyco_hydro_32N"/>
    <property type="match status" value="1"/>
</dbReference>
<name>A0ABQ9NMM3_9PEZI</name>
<dbReference type="PANTHER" id="PTHR42800">
    <property type="entry name" value="EXOINULINASE INUD (AFU_ORTHOLOGUE AFUA_5G00480)"/>
    <property type="match status" value="1"/>
</dbReference>
<reference evidence="7" key="1">
    <citation type="submission" date="2022-10" db="EMBL/GenBank/DDBJ databases">
        <title>Culturing micro-colonial fungi from biological soil crusts in the Mojave desert and describing Neophaeococcomyces mojavensis, and introducing the new genera and species Taxawa tesnikishii.</title>
        <authorList>
            <person name="Kurbessoian T."/>
            <person name="Stajich J.E."/>
        </authorList>
    </citation>
    <scope>NUCLEOTIDE SEQUENCE</scope>
    <source>
        <strain evidence="7">TK_1</strain>
    </source>
</reference>
<dbReference type="Gene3D" id="2.115.10.20">
    <property type="entry name" value="Glycosyl hydrolase domain, family 43"/>
    <property type="match status" value="1"/>
</dbReference>
<accession>A0ABQ9NMM3</accession>
<evidence type="ECO:0000313" key="7">
    <source>
        <dbReference type="EMBL" id="KAJ9659448.1"/>
    </source>
</evidence>
<sequence>MAAIQYYKEPYRPQFHYTPEKNWMNDPNGLVYHRGKYHLFYQYNPGSHTWGNMSWGHAVSTDLTRWTQLPDPLGLRAAGFESGNVTEAFFSGGAISDPDNTSGFGIDEYGPLVAIFTLFYPQDLTHANGQLVRAGTQAQGIAYSNDDGLTWTQYEGNPVIPSPPSEYADQYADFRDPAVFWHAASKNWVMVVALSVLHKLLIYTSPDLKKWTQVSEFGPVNAVGGKWECPNLFPLPVAGDARRLKWVMIISLDPGGPAVGSGTQYVVGSFDGKTFTADAESIRETPIPDQTSSLDSAVTTYTQTANWMDHGPDFYAPISWTGVPNYGRVAIAWMSNWDYARDIPTSPWRGAMSVPRVLELRTIGGALRLVQRPVDGFEALVQPTPLYANAWGTVEEGRVALDVSGKALDVRMSFRAAGSTGVFGVALRAREGQETVVGYEFATERMYVDRRKSGSAVVTKAFPGVYHAPLAAGDDGRVRIRVLLDWSSVEVLGGLGESTITAQIFPDDEGTGITMFSTGVAEQVEVEVRSVDSAW</sequence>
<evidence type="ECO:0008006" key="9">
    <source>
        <dbReference type="Google" id="ProtNLM"/>
    </source>
</evidence>
<protein>
    <recommendedName>
        <fullName evidence="9">Beta-fructofuranosidase</fullName>
    </recommendedName>
</protein>
<dbReference type="InterPro" id="IPR023296">
    <property type="entry name" value="Glyco_hydro_beta-prop_sf"/>
</dbReference>
<gene>
    <name evidence="7" type="ORF">H2201_007339</name>
</gene>
<evidence type="ECO:0000256" key="1">
    <source>
        <dbReference type="ARBA" id="ARBA00009902"/>
    </source>
</evidence>
<dbReference type="SMART" id="SM00640">
    <property type="entry name" value="Glyco_32"/>
    <property type="match status" value="1"/>
</dbReference>
<evidence type="ECO:0000256" key="2">
    <source>
        <dbReference type="ARBA" id="ARBA00022801"/>
    </source>
</evidence>
<evidence type="ECO:0000313" key="8">
    <source>
        <dbReference type="Proteomes" id="UP001172684"/>
    </source>
</evidence>
<dbReference type="InterPro" id="IPR013189">
    <property type="entry name" value="Glyco_hydro_32_C"/>
</dbReference>
<organism evidence="7 8">
    <name type="scientific">Coniosporium apollinis</name>
    <dbReference type="NCBI Taxonomy" id="61459"/>
    <lineage>
        <taxon>Eukaryota</taxon>
        <taxon>Fungi</taxon>
        <taxon>Dikarya</taxon>
        <taxon>Ascomycota</taxon>
        <taxon>Pezizomycotina</taxon>
        <taxon>Dothideomycetes</taxon>
        <taxon>Dothideomycetes incertae sedis</taxon>
        <taxon>Coniosporium</taxon>
    </lineage>
</organism>
<keyword evidence="2 4" id="KW-0378">Hydrolase</keyword>